<keyword evidence="1 5" id="KW-0055">Arginine biosynthesis</keyword>
<dbReference type="CDD" id="cd23934">
    <property type="entry name" value="AGPR_1_C"/>
    <property type="match status" value="1"/>
</dbReference>
<proteinExistence type="inferred from homology"/>
<keyword evidence="2 5" id="KW-0028">Amino-acid biosynthesis</keyword>
<gene>
    <name evidence="5" type="primary">argC</name>
    <name evidence="8" type="ORF">SHALO_0244</name>
</gene>
<dbReference type="InterPro" id="IPR036291">
    <property type="entry name" value="NAD(P)-bd_dom_sf"/>
</dbReference>
<dbReference type="PATRIC" id="fig|1193502.14.peg.249"/>
<keyword evidence="9" id="KW-1185">Reference proteome</keyword>
<dbReference type="SUPFAM" id="SSF55347">
    <property type="entry name" value="Glyceraldehyde-3-phosphate dehydrogenase-like, C-terminal domain"/>
    <property type="match status" value="1"/>
</dbReference>
<comment type="subcellular location">
    <subcellularLocation>
        <location evidence="5">Cytoplasm</location>
    </subcellularLocation>
</comment>
<dbReference type="EC" id="1.2.1.38" evidence="5"/>
<organism evidence="8 9">
    <name type="scientific">Sulfurospirillum halorespirans DSM 13726</name>
    <dbReference type="NCBI Taxonomy" id="1193502"/>
    <lineage>
        <taxon>Bacteria</taxon>
        <taxon>Pseudomonadati</taxon>
        <taxon>Campylobacterota</taxon>
        <taxon>Epsilonproteobacteria</taxon>
        <taxon>Campylobacterales</taxon>
        <taxon>Sulfurospirillaceae</taxon>
        <taxon>Sulfurospirillum</taxon>
    </lineage>
</organism>
<comment type="pathway">
    <text evidence="5">Amino-acid biosynthesis; L-arginine biosynthesis; N(2)-acetyl-L-ornithine from L-glutamate: step 3/4.</text>
</comment>
<accession>A0A1D7TGC1</accession>
<dbReference type="Gene3D" id="3.40.50.720">
    <property type="entry name" value="NAD(P)-binding Rossmann-like Domain"/>
    <property type="match status" value="1"/>
</dbReference>
<keyword evidence="4 5" id="KW-0560">Oxidoreductase</keyword>
<dbReference type="InterPro" id="IPR023013">
    <property type="entry name" value="AGPR_AS"/>
</dbReference>
<evidence type="ECO:0000313" key="9">
    <source>
        <dbReference type="Proteomes" id="UP000094609"/>
    </source>
</evidence>
<evidence type="ECO:0000256" key="1">
    <source>
        <dbReference type="ARBA" id="ARBA00022571"/>
    </source>
</evidence>
<dbReference type="CDD" id="cd17895">
    <property type="entry name" value="AGPR_1_N"/>
    <property type="match status" value="1"/>
</dbReference>
<dbReference type="Proteomes" id="UP000094609">
    <property type="component" value="Chromosome"/>
</dbReference>
<dbReference type="RefSeq" id="WP_174543295.1">
    <property type="nucleotide sequence ID" value="NZ_CP017111.1"/>
</dbReference>
<evidence type="ECO:0000256" key="6">
    <source>
        <dbReference type="PROSITE-ProRule" id="PRU10010"/>
    </source>
</evidence>
<dbReference type="PANTHER" id="PTHR32338">
    <property type="entry name" value="N-ACETYL-GAMMA-GLUTAMYL-PHOSPHATE REDUCTASE, CHLOROPLASTIC-RELATED-RELATED"/>
    <property type="match status" value="1"/>
</dbReference>
<dbReference type="KEGG" id="shal:SHALO_0244"/>
<feature type="active site" evidence="5 6">
    <location>
        <position position="149"/>
    </location>
</feature>
<evidence type="ECO:0000256" key="3">
    <source>
        <dbReference type="ARBA" id="ARBA00022857"/>
    </source>
</evidence>
<evidence type="ECO:0000313" key="8">
    <source>
        <dbReference type="EMBL" id="AOO64041.1"/>
    </source>
</evidence>
<evidence type="ECO:0000256" key="2">
    <source>
        <dbReference type="ARBA" id="ARBA00022605"/>
    </source>
</evidence>
<comment type="function">
    <text evidence="5">Catalyzes the NADPH-dependent reduction of N-acetyl-5-glutamyl phosphate to yield N-acetyl-L-glutamate 5-semialdehyde.</text>
</comment>
<dbReference type="GO" id="GO:0070401">
    <property type="term" value="F:NADP+ binding"/>
    <property type="evidence" value="ECO:0007669"/>
    <property type="project" value="InterPro"/>
</dbReference>
<dbReference type="SMART" id="SM00859">
    <property type="entry name" value="Semialdhyde_dh"/>
    <property type="match status" value="1"/>
</dbReference>
<dbReference type="UniPathway" id="UPA00068">
    <property type="reaction ID" value="UER00108"/>
</dbReference>
<keyword evidence="5" id="KW-0963">Cytoplasm</keyword>
<dbReference type="PROSITE" id="PS01224">
    <property type="entry name" value="ARGC"/>
    <property type="match status" value="1"/>
</dbReference>
<dbReference type="PANTHER" id="PTHR32338:SF10">
    <property type="entry name" value="N-ACETYL-GAMMA-GLUTAMYL-PHOSPHATE REDUCTASE, CHLOROPLASTIC-RELATED"/>
    <property type="match status" value="1"/>
</dbReference>
<evidence type="ECO:0000259" key="7">
    <source>
        <dbReference type="SMART" id="SM00859"/>
    </source>
</evidence>
<dbReference type="EMBL" id="CP017111">
    <property type="protein sequence ID" value="AOO64041.1"/>
    <property type="molecule type" value="Genomic_DNA"/>
</dbReference>
<dbReference type="GO" id="GO:0006526">
    <property type="term" value="P:L-arginine biosynthetic process"/>
    <property type="evidence" value="ECO:0007669"/>
    <property type="project" value="UniProtKB-UniRule"/>
</dbReference>
<reference evidence="9" key="1">
    <citation type="submission" date="2016-08" db="EMBL/GenBank/DDBJ databases">
        <title>Complete genome sequence of the organohalide-respiring Epsilonproteobacterium Sulfurospirillum halorespirans.</title>
        <authorList>
            <person name="Goris T."/>
            <person name="Zimmermann J."/>
            <person name="Schenz B."/>
            <person name="Lemos M."/>
            <person name="Hackermueller J."/>
            <person name="Diekert G."/>
        </authorList>
    </citation>
    <scope>NUCLEOTIDE SEQUENCE [LARGE SCALE GENOMIC DNA]</scope>
    <source>
        <strain>DSM 13726</strain>
        <strain evidence="9">PCE-M2</strain>
    </source>
</reference>
<dbReference type="GO" id="GO:0005737">
    <property type="term" value="C:cytoplasm"/>
    <property type="evidence" value="ECO:0007669"/>
    <property type="project" value="UniProtKB-SubCell"/>
</dbReference>
<dbReference type="Pfam" id="PF01118">
    <property type="entry name" value="Semialdhyde_dh"/>
    <property type="match status" value="1"/>
</dbReference>
<dbReference type="STRING" id="1193502.SHALO_0244"/>
<dbReference type="HAMAP" id="MF_00150">
    <property type="entry name" value="ArgC_type1"/>
    <property type="match status" value="1"/>
</dbReference>
<dbReference type="InterPro" id="IPR000534">
    <property type="entry name" value="Semialdehyde_DH_NAD-bd"/>
</dbReference>
<dbReference type="SUPFAM" id="SSF51735">
    <property type="entry name" value="NAD(P)-binding Rossmann-fold domains"/>
    <property type="match status" value="1"/>
</dbReference>
<evidence type="ECO:0000256" key="4">
    <source>
        <dbReference type="ARBA" id="ARBA00023002"/>
    </source>
</evidence>
<dbReference type="InterPro" id="IPR050085">
    <property type="entry name" value="AGPR"/>
</dbReference>
<dbReference type="AlphaFoldDB" id="A0A1D7TGC1"/>
<comment type="similarity">
    <text evidence="5">Belongs to the NAGSA dehydrogenase family. Type 1 subfamily.</text>
</comment>
<dbReference type="NCBIfam" id="TIGR01850">
    <property type="entry name" value="argC"/>
    <property type="match status" value="1"/>
</dbReference>
<protein>
    <recommendedName>
        <fullName evidence="5">N-acetyl-gamma-glutamyl-phosphate reductase</fullName>
        <shortName evidence="5">AGPR</shortName>
        <ecNumber evidence="5">1.2.1.38</ecNumber>
    </recommendedName>
    <alternativeName>
        <fullName evidence="5">N-acetyl-glutamate semialdehyde dehydrogenase</fullName>
        <shortName evidence="5">NAGSA dehydrogenase</shortName>
    </alternativeName>
</protein>
<keyword evidence="3 5" id="KW-0521">NADP</keyword>
<comment type="catalytic activity">
    <reaction evidence="5">
        <text>N-acetyl-L-glutamate 5-semialdehyde + phosphate + NADP(+) = N-acetyl-L-glutamyl 5-phosphate + NADPH + H(+)</text>
        <dbReference type="Rhea" id="RHEA:21588"/>
        <dbReference type="ChEBI" id="CHEBI:15378"/>
        <dbReference type="ChEBI" id="CHEBI:29123"/>
        <dbReference type="ChEBI" id="CHEBI:43474"/>
        <dbReference type="ChEBI" id="CHEBI:57783"/>
        <dbReference type="ChEBI" id="CHEBI:57936"/>
        <dbReference type="ChEBI" id="CHEBI:58349"/>
        <dbReference type="EC" id="1.2.1.38"/>
    </reaction>
</comment>
<name>A0A1D7TGC1_9BACT</name>
<feature type="domain" description="Semialdehyde dehydrogenase NAD-binding" evidence="7">
    <location>
        <begin position="5"/>
        <end position="141"/>
    </location>
</feature>
<dbReference type="Pfam" id="PF22698">
    <property type="entry name" value="Semialdhyde_dhC_1"/>
    <property type="match status" value="1"/>
</dbReference>
<dbReference type="InterPro" id="IPR058924">
    <property type="entry name" value="AGPR_dimerisation_dom"/>
</dbReference>
<sequence>MAKIDVAIIGASGYTGLELIKILINHPHFNISYIATTEGGMKASELHPSLLGVFEQEVLKADASEVAKHAKLAFLALPHKAAMGFAKELLDLHVKVVDLSADYRLELEAYEKHYCEHEDKEHLKEAVYGLPEINRAKIKEANLIANPGCYPTASILGILPFLNYLKKDAPIFIDAKSGVSGAGKKPSATAHFVTINENIFAYNPLKHRHEPEIAEKLRLVSGHPFEVNFVPHLLPVSRGMLVSSYLQTNELIDAKAVLQDFYKNERFVRIREVPVDIKSTAGTNFCDIFVSQKGKSIFVSSSIDNLLRGASSQAVVNANLMCGFEESAGIPIIAYVP</sequence>
<dbReference type="InterPro" id="IPR000706">
    <property type="entry name" value="AGPR_type-1"/>
</dbReference>
<dbReference type="GO" id="GO:0003942">
    <property type="term" value="F:N-acetyl-gamma-glutamyl-phosphate reductase activity"/>
    <property type="evidence" value="ECO:0007669"/>
    <property type="project" value="UniProtKB-UniRule"/>
</dbReference>
<dbReference type="Gene3D" id="3.30.360.10">
    <property type="entry name" value="Dihydrodipicolinate Reductase, domain 2"/>
    <property type="match status" value="1"/>
</dbReference>
<dbReference type="GO" id="GO:0051287">
    <property type="term" value="F:NAD binding"/>
    <property type="evidence" value="ECO:0007669"/>
    <property type="project" value="InterPro"/>
</dbReference>
<evidence type="ECO:0000256" key="5">
    <source>
        <dbReference type="HAMAP-Rule" id="MF_00150"/>
    </source>
</evidence>